<reference evidence="2" key="1">
    <citation type="submission" date="2023-05" db="EMBL/GenBank/DDBJ databases">
        <title>Whole genome sequence of Commensalibacter sp.</title>
        <authorList>
            <person name="Charoenyingcharoen P."/>
            <person name="Yukphan P."/>
        </authorList>
    </citation>
    <scope>NUCLEOTIDE SEQUENCE</scope>
    <source>
        <strain evidence="2">TBRC 16381</strain>
    </source>
</reference>
<protein>
    <recommendedName>
        <fullName evidence="4">Transposase</fullName>
    </recommendedName>
</protein>
<feature type="coiled-coil region" evidence="1">
    <location>
        <begin position="18"/>
        <end position="78"/>
    </location>
</feature>
<evidence type="ECO:0008006" key="4">
    <source>
        <dbReference type="Google" id="ProtNLM"/>
    </source>
</evidence>
<gene>
    <name evidence="2" type="ORF">QJV27_09475</name>
</gene>
<accession>A0ABT6Q3A2</accession>
<comment type="caution">
    <text evidence="2">The sequence shown here is derived from an EMBL/GenBank/DDBJ whole genome shotgun (WGS) entry which is preliminary data.</text>
</comment>
<keyword evidence="3" id="KW-1185">Reference proteome</keyword>
<dbReference type="EMBL" id="JASBAO010000001">
    <property type="protein sequence ID" value="MDI2091591.1"/>
    <property type="molecule type" value="Genomic_DNA"/>
</dbReference>
<dbReference type="RefSeq" id="WP_281448680.1">
    <property type="nucleotide sequence ID" value="NZ_JASBAO010000001.1"/>
</dbReference>
<sequence>MQKYGQTIFNPPSWSQENNTLNNLIEDTNRKIKRLTNVMIQLKTAGLFEGVKRTQNSINELEKQLESLTLQRDNSLDIPMQVFHS</sequence>
<evidence type="ECO:0000313" key="2">
    <source>
        <dbReference type="EMBL" id="MDI2091591.1"/>
    </source>
</evidence>
<keyword evidence="1" id="KW-0175">Coiled coil</keyword>
<proteinExistence type="predicted"/>
<organism evidence="2 3">
    <name type="scientific">Commensalibacter oyaizuii</name>
    <dbReference type="NCBI Taxonomy" id="3043873"/>
    <lineage>
        <taxon>Bacteria</taxon>
        <taxon>Pseudomonadati</taxon>
        <taxon>Pseudomonadota</taxon>
        <taxon>Alphaproteobacteria</taxon>
        <taxon>Acetobacterales</taxon>
        <taxon>Acetobacteraceae</taxon>
    </lineage>
</organism>
<dbReference type="Proteomes" id="UP001431634">
    <property type="component" value="Unassembled WGS sequence"/>
</dbReference>
<evidence type="ECO:0000313" key="3">
    <source>
        <dbReference type="Proteomes" id="UP001431634"/>
    </source>
</evidence>
<evidence type="ECO:0000256" key="1">
    <source>
        <dbReference type="SAM" id="Coils"/>
    </source>
</evidence>
<name>A0ABT6Q3A2_9PROT</name>